<proteinExistence type="predicted"/>
<evidence type="ECO:0000256" key="1">
    <source>
        <dbReference type="SAM" id="Phobius"/>
    </source>
</evidence>
<evidence type="ECO:0000313" key="3">
    <source>
        <dbReference type="Proteomes" id="UP000580250"/>
    </source>
</evidence>
<organism evidence="2 3">
    <name type="scientific">Meloidogyne enterolobii</name>
    <name type="common">Root-knot nematode worm</name>
    <name type="synonym">Meloidogyne mayaguensis</name>
    <dbReference type="NCBI Taxonomy" id="390850"/>
    <lineage>
        <taxon>Eukaryota</taxon>
        <taxon>Metazoa</taxon>
        <taxon>Ecdysozoa</taxon>
        <taxon>Nematoda</taxon>
        <taxon>Chromadorea</taxon>
        <taxon>Rhabditida</taxon>
        <taxon>Tylenchina</taxon>
        <taxon>Tylenchomorpha</taxon>
        <taxon>Tylenchoidea</taxon>
        <taxon>Meloidogynidae</taxon>
        <taxon>Meloidogyninae</taxon>
        <taxon>Meloidogyne</taxon>
    </lineage>
</organism>
<keyword evidence="1" id="KW-0812">Transmembrane</keyword>
<evidence type="ECO:0000313" key="2">
    <source>
        <dbReference type="EMBL" id="CAD2194049.1"/>
    </source>
</evidence>
<keyword evidence="1" id="KW-0472">Membrane</keyword>
<dbReference type="EMBL" id="CAJEWN010001079">
    <property type="protein sequence ID" value="CAD2194049.1"/>
    <property type="molecule type" value="Genomic_DNA"/>
</dbReference>
<sequence length="74" mass="8629">MFSKIFIIPFILLNIFNFLIVPVDLLMKITKEQILGEHLKPILHSRAKRQWPGGCQGWDCSSSSESYEEYNWNG</sequence>
<protein>
    <submittedName>
        <fullName evidence="2">Uncharacterized protein</fullName>
    </submittedName>
</protein>
<comment type="caution">
    <text evidence="2">The sequence shown here is derived from an EMBL/GenBank/DDBJ whole genome shotgun (WGS) entry which is preliminary data.</text>
</comment>
<dbReference type="Proteomes" id="UP000580250">
    <property type="component" value="Unassembled WGS sequence"/>
</dbReference>
<name>A0A6V7X484_MELEN</name>
<reference evidence="2 3" key="1">
    <citation type="submission" date="2020-08" db="EMBL/GenBank/DDBJ databases">
        <authorList>
            <person name="Koutsovoulos G."/>
            <person name="Danchin GJ E."/>
        </authorList>
    </citation>
    <scope>NUCLEOTIDE SEQUENCE [LARGE SCALE GENOMIC DNA]</scope>
</reference>
<keyword evidence="1" id="KW-1133">Transmembrane helix</keyword>
<accession>A0A6V7X484</accession>
<gene>
    <name evidence="2" type="ORF">MENT_LOCUS47035</name>
</gene>
<feature type="transmembrane region" description="Helical" evidence="1">
    <location>
        <begin position="6"/>
        <end position="27"/>
    </location>
</feature>
<dbReference type="AlphaFoldDB" id="A0A6V7X484"/>